<dbReference type="InterPro" id="IPR022644">
    <property type="entry name" value="De-COase2_N"/>
</dbReference>
<evidence type="ECO:0000313" key="11">
    <source>
        <dbReference type="EMBL" id="BAS27638.1"/>
    </source>
</evidence>
<evidence type="ECO:0000256" key="2">
    <source>
        <dbReference type="ARBA" id="ARBA00022793"/>
    </source>
</evidence>
<dbReference type="AlphaFoldDB" id="A0A0K2SKJ9"/>
<evidence type="ECO:0000259" key="10">
    <source>
        <dbReference type="Pfam" id="PF02784"/>
    </source>
</evidence>
<dbReference type="Gene3D" id="3.20.20.10">
    <property type="entry name" value="Alanine racemase"/>
    <property type="match status" value="1"/>
</dbReference>
<dbReference type="Pfam" id="PF00278">
    <property type="entry name" value="Orn_DAP_Arg_deC"/>
    <property type="match status" value="1"/>
</dbReference>
<dbReference type="PANTHER" id="PTHR43727:SF2">
    <property type="entry name" value="GROUP IV DECARBOXYLASE"/>
    <property type="match status" value="1"/>
</dbReference>
<dbReference type="PROSITE" id="PS00878">
    <property type="entry name" value="ODR_DC_2_1"/>
    <property type="match status" value="1"/>
</dbReference>
<dbReference type="KEGG" id="lpil:LIP_1794"/>
<dbReference type="CDD" id="cd06828">
    <property type="entry name" value="PLPDE_III_DapDC"/>
    <property type="match status" value="1"/>
</dbReference>
<evidence type="ECO:0000256" key="8">
    <source>
        <dbReference type="RuleBase" id="RU003738"/>
    </source>
</evidence>
<comment type="function">
    <text evidence="5">Specifically catalyzes the decarboxylation of meso-diaminopimelate (meso-DAP) to L-lysine.</text>
</comment>
<gene>
    <name evidence="5" type="primary">lysA</name>
    <name evidence="11" type="ORF">LIP_1794</name>
</gene>
<evidence type="ECO:0000256" key="1">
    <source>
        <dbReference type="ARBA" id="ARBA00001933"/>
    </source>
</evidence>
<keyword evidence="12" id="KW-1185">Reference proteome</keyword>
<reference evidence="12" key="2">
    <citation type="journal article" date="2016" name="Int. J. Syst. Evol. Microbiol.">
        <title>Complete genome sequence and cell structure of Limnochorda pilosa, a Gram-negative spore-former within the phylum Firmicutes.</title>
        <authorList>
            <person name="Watanabe M."/>
            <person name="Kojima H."/>
            <person name="Fukui M."/>
        </authorList>
    </citation>
    <scope>NUCLEOTIDE SEQUENCE [LARGE SCALE GENOMIC DNA]</scope>
    <source>
        <strain evidence="12">HC45</strain>
    </source>
</reference>
<dbReference type="InterPro" id="IPR022643">
    <property type="entry name" value="De-COase2_C"/>
</dbReference>
<dbReference type="PRINTS" id="PR01179">
    <property type="entry name" value="ODADCRBXLASE"/>
</dbReference>
<dbReference type="GO" id="GO:0009089">
    <property type="term" value="P:lysine biosynthetic process via diaminopimelate"/>
    <property type="evidence" value="ECO:0007669"/>
    <property type="project" value="UniProtKB-UniRule"/>
</dbReference>
<dbReference type="PANTHER" id="PTHR43727">
    <property type="entry name" value="DIAMINOPIMELATE DECARBOXYLASE"/>
    <property type="match status" value="1"/>
</dbReference>
<comment type="subunit">
    <text evidence="5">Homodimer.</text>
</comment>
<feature type="binding site" evidence="5">
    <location>
        <position position="401"/>
    </location>
    <ligand>
        <name>substrate</name>
    </ligand>
</feature>
<reference evidence="12" key="1">
    <citation type="submission" date="2015-07" db="EMBL/GenBank/DDBJ databases">
        <title>Complete genome sequence and phylogenetic analysis of Limnochorda pilosa.</title>
        <authorList>
            <person name="Watanabe M."/>
            <person name="Kojima H."/>
            <person name="Fukui M."/>
        </authorList>
    </citation>
    <scope>NUCLEOTIDE SEQUENCE [LARGE SCALE GENOMIC DNA]</scope>
    <source>
        <strain evidence="12">HC45</strain>
    </source>
</reference>
<dbReference type="Pfam" id="PF02784">
    <property type="entry name" value="Orn_Arg_deC_N"/>
    <property type="match status" value="1"/>
</dbReference>
<feature type="domain" description="Orn/DAP/Arg decarboxylase 2 N-terminal" evidence="10">
    <location>
        <begin position="48"/>
        <end position="295"/>
    </location>
</feature>
<dbReference type="NCBIfam" id="TIGR01048">
    <property type="entry name" value="lysA"/>
    <property type="match status" value="1"/>
</dbReference>
<keyword evidence="4 5" id="KW-0456">Lyase</keyword>
<feature type="binding site" evidence="5">
    <location>
        <position position="373"/>
    </location>
    <ligand>
        <name>substrate</name>
    </ligand>
</feature>
<keyword evidence="5" id="KW-0028">Amino-acid biosynthesis</keyword>
<dbReference type="GO" id="GO:0008836">
    <property type="term" value="F:diaminopimelate decarboxylase activity"/>
    <property type="evidence" value="ECO:0007669"/>
    <property type="project" value="UniProtKB-UniRule"/>
</dbReference>
<evidence type="ECO:0000259" key="9">
    <source>
        <dbReference type="Pfam" id="PF00278"/>
    </source>
</evidence>
<dbReference type="UniPathway" id="UPA00034">
    <property type="reaction ID" value="UER00027"/>
</dbReference>
<feature type="domain" description="Orn/DAP/Arg decarboxylase 2 C-terminal" evidence="9">
    <location>
        <begin position="34"/>
        <end position="399"/>
    </location>
</feature>
<keyword evidence="2 5" id="KW-0210">Decarboxylase</keyword>
<feature type="binding site" evidence="5">
    <location>
        <begin position="289"/>
        <end position="292"/>
    </location>
    <ligand>
        <name>pyridoxal 5'-phosphate</name>
        <dbReference type="ChEBI" id="CHEBI:597326"/>
    </ligand>
</feature>
<evidence type="ECO:0000256" key="6">
    <source>
        <dbReference type="NCBIfam" id="TIGR01048"/>
    </source>
</evidence>
<dbReference type="RefSeq" id="WP_068136775.1">
    <property type="nucleotide sequence ID" value="NZ_AP014924.1"/>
</dbReference>
<dbReference type="HAMAP" id="MF_02120">
    <property type="entry name" value="LysA"/>
    <property type="match status" value="1"/>
</dbReference>
<dbReference type="InterPro" id="IPR009006">
    <property type="entry name" value="Ala_racemase/Decarboxylase_C"/>
</dbReference>
<dbReference type="OrthoDB" id="9802241at2"/>
<feature type="binding site" evidence="5">
    <location>
        <position position="401"/>
    </location>
    <ligand>
        <name>pyridoxal 5'-phosphate</name>
        <dbReference type="ChEBI" id="CHEBI:597326"/>
    </ligand>
</feature>
<dbReference type="Proteomes" id="UP000065807">
    <property type="component" value="Chromosome"/>
</dbReference>
<comment type="cofactor">
    <cofactor evidence="1 5 7 8">
        <name>pyridoxal 5'-phosphate</name>
        <dbReference type="ChEBI" id="CHEBI:597326"/>
    </cofactor>
</comment>
<dbReference type="PATRIC" id="fig|1555112.3.peg.1826"/>
<evidence type="ECO:0000313" key="12">
    <source>
        <dbReference type="Proteomes" id="UP000065807"/>
    </source>
</evidence>
<feature type="binding site" evidence="5">
    <location>
        <position position="333"/>
    </location>
    <ligand>
        <name>substrate</name>
    </ligand>
</feature>
<dbReference type="InterPro" id="IPR002986">
    <property type="entry name" value="DAP_deCOOHase_LysA"/>
</dbReference>
<dbReference type="Gene3D" id="2.40.37.10">
    <property type="entry name" value="Lyase, Ornithine Decarboxylase, Chain A, domain 1"/>
    <property type="match status" value="1"/>
</dbReference>
<keyword evidence="5 8" id="KW-0457">Lysine biosynthesis</keyword>
<dbReference type="SUPFAM" id="SSF51419">
    <property type="entry name" value="PLP-binding barrel"/>
    <property type="match status" value="1"/>
</dbReference>
<comment type="similarity">
    <text evidence="5">Belongs to the Orn/Lys/Arg decarboxylase class-II family. LysA subfamily.</text>
</comment>
<dbReference type="STRING" id="1555112.LIP_1794"/>
<evidence type="ECO:0000256" key="4">
    <source>
        <dbReference type="ARBA" id="ARBA00023239"/>
    </source>
</evidence>
<evidence type="ECO:0000256" key="5">
    <source>
        <dbReference type="HAMAP-Rule" id="MF_02120"/>
    </source>
</evidence>
<feature type="active site" description="Proton donor" evidence="7">
    <location>
        <position position="372"/>
    </location>
</feature>
<accession>A0A0K2SKJ9</accession>
<name>A0A0K2SKJ9_LIMPI</name>
<dbReference type="SUPFAM" id="SSF50621">
    <property type="entry name" value="Alanine racemase C-terminal domain-like"/>
    <property type="match status" value="1"/>
</dbReference>
<keyword evidence="3 5" id="KW-0663">Pyridoxal phosphate</keyword>
<sequence length="463" mass="49310">MRFHGTMRVNEAGHLEIGGCDAVDLAERFGTPLYVMDEEAFTRRAREVTEAFQAAYPGEAHVVYAGKAFLTVGFARLVEAEGLFLDVASGGELYTARVAGFPPERLVVHGNNKSHEELEMALAAGAGRLVVDNLSEVERIARLVGGRGAATRLLLRVRPGIGVHTHDHMRTGQEDSKFGFSPDEAREAAARLRAVPGVELVGLHAHLGSQIAEPGPYELLGARMVEWLRDVAGVYGRPLTELDLGGGWAVPYTEQDPAPPVRLWAEAVSRGVLAAAGRLGMRAPRLLVEPGRLLASEAGTTLYRVGAVKEIPGTRTYAVTDGGLYESLRVALYGAAYEGILANRANEPVHPMPSGSGHPAARLPVRVVGKNCESGDILVDGLELPPIAPGDLLAVPVTGAYHYAMASNYNRLPRPAVVLVRDGAADLLVGRETYEDLVRHDRIPAWLAAPAAVAPGEGVSSPP</sequence>
<dbReference type="PRINTS" id="PR01181">
    <property type="entry name" value="DAPDCRBXLASE"/>
</dbReference>
<dbReference type="EC" id="4.1.1.20" evidence="5 6"/>
<protein>
    <recommendedName>
        <fullName evidence="5 6">Diaminopimelate decarboxylase</fullName>
        <shortName evidence="5">DAP decarboxylase</shortName>
        <shortName evidence="5">DAPDC</shortName>
        <ecNumber evidence="5 6">4.1.1.20</ecNumber>
    </recommendedName>
</protein>
<proteinExistence type="inferred from homology"/>
<feature type="binding site" evidence="5">
    <location>
        <position position="292"/>
    </location>
    <ligand>
        <name>substrate</name>
    </ligand>
</feature>
<evidence type="ECO:0000256" key="3">
    <source>
        <dbReference type="ARBA" id="ARBA00022898"/>
    </source>
</evidence>
<dbReference type="InterPro" id="IPR000183">
    <property type="entry name" value="Orn/DAP/Arg_de-COase"/>
</dbReference>
<feature type="modified residue" description="N6-(pyridoxal phosphate)lysine" evidence="5 7">
    <location>
        <position position="67"/>
    </location>
</feature>
<dbReference type="FunFam" id="3.20.20.10:FF:000003">
    <property type="entry name" value="Diaminopimelate decarboxylase"/>
    <property type="match status" value="1"/>
</dbReference>
<dbReference type="EMBL" id="AP014924">
    <property type="protein sequence ID" value="BAS27638.1"/>
    <property type="molecule type" value="Genomic_DNA"/>
</dbReference>
<dbReference type="InterPro" id="IPR029066">
    <property type="entry name" value="PLP-binding_barrel"/>
</dbReference>
<organism evidence="11 12">
    <name type="scientific">Limnochorda pilosa</name>
    <dbReference type="NCBI Taxonomy" id="1555112"/>
    <lineage>
        <taxon>Bacteria</taxon>
        <taxon>Bacillati</taxon>
        <taxon>Bacillota</taxon>
        <taxon>Limnochordia</taxon>
        <taxon>Limnochordales</taxon>
        <taxon>Limnochordaceae</taxon>
        <taxon>Limnochorda</taxon>
    </lineage>
</organism>
<evidence type="ECO:0000256" key="7">
    <source>
        <dbReference type="PIRSR" id="PIRSR600183-50"/>
    </source>
</evidence>
<feature type="binding site" evidence="5">
    <location>
        <position position="329"/>
    </location>
    <ligand>
        <name>substrate</name>
    </ligand>
</feature>
<dbReference type="GO" id="GO:0030170">
    <property type="term" value="F:pyridoxal phosphate binding"/>
    <property type="evidence" value="ECO:0007669"/>
    <property type="project" value="UniProtKB-UniRule"/>
</dbReference>
<feature type="binding site" evidence="5">
    <location>
        <position position="247"/>
    </location>
    <ligand>
        <name>pyridoxal 5'-phosphate</name>
        <dbReference type="ChEBI" id="CHEBI:597326"/>
    </ligand>
</feature>
<comment type="catalytic activity">
    <reaction evidence="5 8">
        <text>meso-2,6-diaminopimelate + H(+) = L-lysine + CO2</text>
        <dbReference type="Rhea" id="RHEA:15101"/>
        <dbReference type="ChEBI" id="CHEBI:15378"/>
        <dbReference type="ChEBI" id="CHEBI:16526"/>
        <dbReference type="ChEBI" id="CHEBI:32551"/>
        <dbReference type="ChEBI" id="CHEBI:57791"/>
        <dbReference type="EC" id="4.1.1.20"/>
    </reaction>
</comment>
<comment type="pathway">
    <text evidence="5 8">Amino-acid biosynthesis; L-lysine biosynthesis via DAP pathway; L-lysine from DL-2,6-diaminopimelate: step 1/1.</text>
</comment>
<dbReference type="InterPro" id="IPR022653">
    <property type="entry name" value="De-COase2_pyr-phos_BS"/>
</dbReference>